<keyword evidence="9" id="KW-1185">Reference proteome</keyword>
<evidence type="ECO:0000256" key="3">
    <source>
        <dbReference type="ARBA" id="ARBA00023295"/>
    </source>
</evidence>
<name>A0A1L9S8Y8_9EURO</name>
<dbReference type="Gene3D" id="2.60.40.10">
    <property type="entry name" value="Immunoglobulins"/>
    <property type="match status" value="3"/>
</dbReference>
<dbReference type="SUPFAM" id="SSF49303">
    <property type="entry name" value="beta-Galactosidase/glucuronidase domain"/>
    <property type="match status" value="3"/>
</dbReference>
<comment type="similarity">
    <text evidence="1">Belongs to the glycosyl hydrolase 2 family.</text>
</comment>
<dbReference type="Pfam" id="PF00703">
    <property type="entry name" value="Glyco_hydro_2"/>
    <property type="match status" value="1"/>
</dbReference>
<feature type="domain" description="Exo-beta-D-glucosaminidase Ig-fold" evidence="6">
    <location>
        <begin position="788"/>
        <end position="896"/>
    </location>
</feature>
<evidence type="ECO:0000259" key="7">
    <source>
        <dbReference type="Pfam" id="PF22666"/>
    </source>
</evidence>
<dbReference type="OrthoDB" id="408532at2759"/>
<dbReference type="GO" id="GO:0004553">
    <property type="term" value="F:hydrolase activity, hydrolyzing O-glycosyl compounds"/>
    <property type="evidence" value="ECO:0007669"/>
    <property type="project" value="InterPro"/>
</dbReference>
<accession>A0A1L9S8Y8</accession>
<dbReference type="STRING" id="1073090.A0A1L9S8Y8"/>
<dbReference type="InterPro" id="IPR008979">
    <property type="entry name" value="Galactose-bd-like_sf"/>
</dbReference>
<feature type="domain" description="Beta-mannosidase-like galactose-binding" evidence="7">
    <location>
        <begin position="59"/>
        <end position="176"/>
    </location>
</feature>
<dbReference type="InterPro" id="IPR013783">
    <property type="entry name" value="Ig-like_fold"/>
</dbReference>
<dbReference type="Pfam" id="PF22666">
    <property type="entry name" value="Glyco_hydro_2_N2"/>
    <property type="match status" value="1"/>
</dbReference>
<dbReference type="SUPFAM" id="SSF51445">
    <property type="entry name" value="(Trans)glycosidases"/>
    <property type="match status" value="1"/>
</dbReference>
<dbReference type="Proteomes" id="UP000184188">
    <property type="component" value="Unassembled WGS sequence"/>
</dbReference>
<evidence type="ECO:0000256" key="2">
    <source>
        <dbReference type="ARBA" id="ARBA00022801"/>
    </source>
</evidence>
<dbReference type="VEuPathDB" id="FungiDB:ASPZODRAFT_74044"/>
<dbReference type="InterPro" id="IPR043534">
    <property type="entry name" value="EBDG/EBM"/>
</dbReference>
<dbReference type="EMBL" id="KV878351">
    <property type="protein sequence ID" value="OJJ43614.1"/>
    <property type="molecule type" value="Genomic_DNA"/>
</dbReference>
<sequence length="902" mass="100166">MAVALATLASLALTLAQAVSPLVSQPGDRSALAGWNMQSILDASQNMTQLSLPGAVDVSSWYRVGARSTVMAGLIENGVFSDEQLFYSDTLATGVDSTPFTAPWLYREEFEIEYSPQPGEHVFLDTHGITSKASLFVNGVCIASHAFHQGSYGGHRYEITAYLREGVNVVLVKAYPTNYLRDFAMGFVDWNPYPPDNGTGVWRDVEIVQTGAVSLSAPRITTDYEAANIQPDELAHNVTVTVKVDVVNHEDSPITARIQGTISDDNAQVAVAEHSVQLAAHEETTVSLAARLEDVRVWWPRQWGEQPLYSVTVNASIADTLSDVSPVRQFGVRQVTATLNAHNDTAFTVNGHPFLVLGAGYSPDLFMRWDAARVDSIFRYVLDMGLNTVRLEGKQEHPELYEMADRMGVMLLAGWECCDKWEGWSYNDDAPGYKWTEHDYTVANASMLHEAAMMQTHPSLLGFLVGSDVWPDDRATQVYVSALERMDWATPIVASASMRGWPDQLGPSGMKMEGPYDWVPPNYWYAGDGQQFLGAAFGFGSEQGAGVGTPERASLQRFLSEGDLDALWREPDAGLFHMSTNVSQFYDRSIYNEGLFARYGKPTSLDEYVLKAQMMDYEATRAEFEAFAALQNAERPATGVIYWMLNAAWPNLHWQLFDYYLQPAGAYFGTKTGSRHEHVAYNYQDGSVYLINRGLRTGGNRSVTIDLIDRKGKSLLMQQHITNVTSTPNTSGRIGTVSGLDRIKDIAFLRLLLKSEDDDHDGGDTIISRNVYWLGRSVDELDWENSTWYSTPVTSYTDLRATMKLSRATLRADMVETERGSDFAAKIVLDNESDVPALFVRMVLLHAATGEEIVPVSWSDNYLTLFPGERLEVEVEADVGDMKLDDMRVEVAGVNVKKFSLV</sequence>
<proteinExistence type="inferred from homology"/>
<dbReference type="InterPro" id="IPR036156">
    <property type="entry name" value="Beta-gal/glucu_dom_sf"/>
</dbReference>
<keyword evidence="2" id="KW-0378">Hydrolase</keyword>
<keyword evidence="3" id="KW-0326">Glycosidase</keyword>
<dbReference type="GeneID" id="34616406"/>
<dbReference type="PANTHER" id="PTHR43536">
    <property type="entry name" value="MANNOSYLGLYCOPROTEIN ENDO-BETA-MANNOSIDASE"/>
    <property type="match status" value="1"/>
</dbReference>
<keyword evidence="4" id="KW-0732">Signal</keyword>
<evidence type="ECO:0000259" key="5">
    <source>
        <dbReference type="Pfam" id="PF00703"/>
    </source>
</evidence>
<organism evidence="8 9">
    <name type="scientific">Penicilliopsis zonata CBS 506.65</name>
    <dbReference type="NCBI Taxonomy" id="1073090"/>
    <lineage>
        <taxon>Eukaryota</taxon>
        <taxon>Fungi</taxon>
        <taxon>Dikarya</taxon>
        <taxon>Ascomycota</taxon>
        <taxon>Pezizomycotina</taxon>
        <taxon>Eurotiomycetes</taxon>
        <taxon>Eurotiomycetidae</taxon>
        <taxon>Eurotiales</taxon>
        <taxon>Aspergillaceae</taxon>
        <taxon>Penicilliopsis</taxon>
    </lineage>
</organism>
<dbReference type="UniPathway" id="UPA00280"/>
<dbReference type="GO" id="GO:0005975">
    <property type="term" value="P:carbohydrate metabolic process"/>
    <property type="evidence" value="ECO:0007669"/>
    <property type="project" value="InterPro"/>
</dbReference>
<evidence type="ECO:0000256" key="4">
    <source>
        <dbReference type="SAM" id="SignalP"/>
    </source>
</evidence>
<evidence type="ECO:0000259" key="6">
    <source>
        <dbReference type="Pfam" id="PF18368"/>
    </source>
</evidence>
<evidence type="ECO:0000256" key="1">
    <source>
        <dbReference type="ARBA" id="ARBA00007401"/>
    </source>
</evidence>
<dbReference type="AlphaFoldDB" id="A0A1L9S8Y8"/>
<evidence type="ECO:0000313" key="8">
    <source>
        <dbReference type="EMBL" id="OJJ43614.1"/>
    </source>
</evidence>
<dbReference type="RefSeq" id="XP_022578124.1">
    <property type="nucleotide sequence ID" value="XM_022729942.1"/>
</dbReference>
<dbReference type="Gene3D" id="2.60.120.260">
    <property type="entry name" value="Galactose-binding domain-like"/>
    <property type="match status" value="1"/>
</dbReference>
<reference evidence="9" key="1">
    <citation type="journal article" date="2017" name="Genome Biol.">
        <title>Comparative genomics reveals high biological diversity and specific adaptations in the industrially and medically important fungal genus Aspergillus.</title>
        <authorList>
            <person name="de Vries R.P."/>
            <person name="Riley R."/>
            <person name="Wiebenga A."/>
            <person name="Aguilar-Osorio G."/>
            <person name="Amillis S."/>
            <person name="Uchima C.A."/>
            <person name="Anderluh G."/>
            <person name="Asadollahi M."/>
            <person name="Askin M."/>
            <person name="Barry K."/>
            <person name="Battaglia E."/>
            <person name="Bayram O."/>
            <person name="Benocci T."/>
            <person name="Braus-Stromeyer S.A."/>
            <person name="Caldana C."/>
            <person name="Canovas D."/>
            <person name="Cerqueira G.C."/>
            <person name="Chen F."/>
            <person name="Chen W."/>
            <person name="Choi C."/>
            <person name="Clum A."/>
            <person name="Dos Santos R.A."/>
            <person name="Damasio A.R."/>
            <person name="Diallinas G."/>
            <person name="Emri T."/>
            <person name="Fekete E."/>
            <person name="Flipphi M."/>
            <person name="Freyberg S."/>
            <person name="Gallo A."/>
            <person name="Gournas C."/>
            <person name="Habgood R."/>
            <person name="Hainaut M."/>
            <person name="Harispe M.L."/>
            <person name="Henrissat B."/>
            <person name="Hilden K.S."/>
            <person name="Hope R."/>
            <person name="Hossain A."/>
            <person name="Karabika E."/>
            <person name="Karaffa L."/>
            <person name="Karanyi Z."/>
            <person name="Krasevec N."/>
            <person name="Kuo A."/>
            <person name="Kusch H."/>
            <person name="LaButti K."/>
            <person name="Lagendijk E.L."/>
            <person name="Lapidus A."/>
            <person name="Levasseur A."/>
            <person name="Lindquist E."/>
            <person name="Lipzen A."/>
            <person name="Logrieco A.F."/>
            <person name="MacCabe A."/>
            <person name="Maekelae M.R."/>
            <person name="Malavazi I."/>
            <person name="Melin P."/>
            <person name="Meyer V."/>
            <person name="Mielnichuk N."/>
            <person name="Miskei M."/>
            <person name="Molnar A.P."/>
            <person name="Mule G."/>
            <person name="Ngan C.Y."/>
            <person name="Orejas M."/>
            <person name="Orosz E."/>
            <person name="Ouedraogo J.P."/>
            <person name="Overkamp K.M."/>
            <person name="Park H.-S."/>
            <person name="Perrone G."/>
            <person name="Piumi F."/>
            <person name="Punt P.J."/>
            <person name="Ram A.F."/>
            <person name="Ramon A."/>
            <person name="Rauscher S."/>
            <person name="Record E."/>
            <person name="Riano-Pachon D.M."/>
            <person name="Robert V."/>
            <person name="Roehrig J."/>
            <person name="Ruller R."/>
            <person name="Salamov A."/>
            <person name="Salih N.S."/>
            <person name="Samson R.A."/>
            <person name="Sandor E."/>
            <person name="Sanguinetti M."/>
            <person name="Schuetze T."/>
            <person name="Sepcic K."/>
            <person name="Shelest E."/>
            <person name="Sherlock G."/>
            <person name="Sophianopoulou V."/>
            <person name="Squina F.M."/>
            <person name="Sun H."/>
            <person name="Susca A."/>
            <person name="Todd R.B."/>
            <person name="Tsang A."/>
            <person name="Unkles S.E."/>
            <person name="van de Wiele N."/>
            <person name="van Rossen-Uffink D."/>
            <person name="Oliveira J.V."/>
            <person name="Vesth T.C."/>
            <person name="Visser J."/>
            <person name="Yu J.-H."/>
            <person name="Zhou M."/>
            <person name="Andersen M.R."/>
            <person name="Archer D.B."/>
            <person name="Baker S.E."/>
            <person name="Benoit I."/>
            <person name="Brakhage A.A."/>
            <person name="Braus G.H."/>
            <person name="Fischer R."/>
            <person name="Frisvad J.C."/>
            <person name="Goldman G.H."/>
            <person name="Houbraken J."/>
            <person name="Oakley B."/>
            <person name="Pocsi I."/>
            <person name="Scazzocchio C."/>
            <person name="Seiboth B."/>
            <person name="vanKuyk P.A."/>
            <person name="Wortman J."/>
            <person name="Dyer P.S."/>
            <person name="Grigoriev I.V."/>
        </authorList>
    </citation>
    <scope>NUCLEOTIDE SEQUENCE [LARGE SCALE GENOMIC DNA]</scope>
    <source>
        <strain evidence="9">CBS 506.65</strain>
    </source>
</reference>
<dbReference type="Gene3D" id="3.20.20.80">
    <property type="entry name" value="Glycosidases"/>
    <property type="match status" value="1"/>
</dbReference>
<feature type="signal peptide" evidence="4">
    <location>
        <begin position="1"/>
        <end position="18"/>
    </location>
</feature>
<dbReference type="InterPro" id="IPR054593">
    <property type="entry name" value="Beta-mannosidase-like_N2"/>
</dbReference>
<dbReference type="InterPro" id="IPR006102">
    <property type="entry name" value="Ig-like_GH2"/>
</dbReference>
<dbReference type="InterPro" id="IPR017853">
    <property type="entry name" value="GH"/>
</dbReference>
<dbReference type="InterPro" id="IPR041351">
    <property type="entry name" value="Ig_GlcNase"/>
</dbReference>
<dbReference type="Pfam" id="PF18368">
    <property type="entry name" value="Ig_GlcNase"/>
    <property type="match status" value="1"/>
</dbReference>
<dbReference type="SUPFAM" id="SSF49785">
    <property type="entry name" value="Galactose-binding domain-like"/>
    <property type="match status" value="1"/>
</dbReference>
<protein>
    <submittedName>
        <fullName evidence="8">Uncharacterized protein</fullName>
    </submittedName>
</protein>
<feature type="chain" id="PRO_5012363522" evidence="4">
    <location>
        <begin position="19"/>
        <end position="902"/>
    </location>
</feature>
<gene>
    <name evidence="8" type="ORF">ASPZODRAFT_74044</name>
</gene>
<dbReference type="PANTHER" id="PTHR43536:SF1">
    <property type="entry name" value="MANNOSYLGLYCOPROTEIN ENDO-BETA-MANNOSIDASE"/>
    <property type="match status" value="1"/>
</dbReference>
<evidence type="ECO:0000313" key="9">
    <source>
        <dbReference type="Proteomes" id="UP000184188"/>
    </source>
</evidence>
<feature type="domain" description="Glycoside hydrolase family 2 immunoglobulin-like beta-sandwich" evidence="5">
    <location>
        <begin position="229"/>
        <end position="333"/>
    </location>
</feature>